<dbReference type="Proteomes" id="UP000054144">
    <property type="component" value="Unassembled WGS sequence"/>
</dbReference>
<evidence type="ECO:0000256" key="1">
    <source>
        <dbReference type="SAM" id="MobiDB-lite"/>
    </source>
</evidence>
<accession>A0A0D7AKN9</accession>
<feature type="compositionally biased region" description="Acidic residues" evidence="1">
    <location>
        <begin position="75"/>
        <end position="90"/>
    </location>
</feature>
<organism evidence="2 3">
    <name type="scientific">Fistulina hepatica ATCC 64428</name>
    <dbReference type="NCBI Taxonomy" id="1128425"/>
    <lineage>
        <taxon>Eukaryota</taxon>
        <taxon>Fungi</taxon>
        <taxon>Dikarya</taxon>
        <taxon>Basidiomycota</taxon>
        <taxon>Agaricomycotina</taxon>
        <taxon>Agaricomycetes</taxon>
        <taxon>Agaricomycetidae</taxon>
        <taxon>Agaricales</taxon>
        <taxon>Fistulinaceae</taxon>
        <taxon>Fistulina</taxon>
    </lineage>
</organism>
<protein>
    <submittedName>
        <fullName evidence="2">Uncharacterized protein</fullName>
    </submittedName>
</protein>
<gene>
    <name evidence="2" type="ORF">FISHEDRAFT_70362</name>
</gene>
<dbReference type="InterPro" id="IPR046521">
    <property type="entry name" value="DUF6698"/>
</dbReference>
<proteinExistence type="predicted"/>
<reference evidence="2 3" key="1">
    <citation type="journal article" date="2015" name="Fungal Genet. Biol.">
        <title>Evolution of novel wood decay mechanisms in Agaricales revealed by the genome sequences of Fistulina hepatica and Cylindrobasidium torrendii.</title>
        <authorList>
            <person name="Floudas D."/>
            <person name="Held B.W."/>
            <person name="Riley R."/>
            <person name="Nagy L.G."/>
            <person name="Koehler G."/>
            <person name="Ransdell A.S."/>
            <person name="Younus H."/>
            <person name="Chow J."/>
            <person name="Chiniquy J."/>
            <person name="Lipzen A."/>
            <person name="Tritt A."/>
            <person name="Sun H."/>
            <person name="Haridas S."/>
            <person name="LaButti K."/>
            <person name="Ohm R.A."/>
            <person name="Kues U."/>
            <person name="Blanchette R.A."/>
            <person name="Grigoriev I.V."/>
            <person name="Minto R.E."/>
            <person name="Hibbett D.S."/>
        </authorList>
    </citation>
    <scope>NUCLEOTIDE SEQUENCE [LARGE SCALE GENOMIC DNA]</scope>
    <source>
        <strain evidence="2 3">ATCC 64428</strain>
    </source>
</reference>
<dbReference type="AlphaFoldDB" id="A0A0D7AKN9"/>
<name>A0A0D7AKN9_9AGAR</name>
<dbReference type="OrthoDB" id="2662502at2759"/>
<evidence type="ECO:0000313" key="2">
    <source>
        <dbReference type="EMBL" id="KIY51866.1"/>
    </source>
</evidence>
<sequence length="567" mass="62274">MSNNEPGILTPVEQETARLKRRVFDLEQEIQSSAPGKRQKTDATTSTSRLGRGLRIICDLFADVGDVVRMHDEFVDKEDETEDEEETDEERGERLATDANYVRLRRGEISYQALKNIIPNIEKKLAESEPEELQAWYALLLKGADAAKSSHFTNLRTAVAQWINPTLAISPTNPPLEFKSRNNRGLSHDRCGYLLSSILHDFNNPEIAANIRAYHADYRLNFFCRVLYQNETGDPTNVEAGFLQGALLVKTAQHILTSPSSVRSSEDQNSPPGGPFGSTSSRSPTRSDTASILKMDNKMTPRAIAFCAVVLVMNLFNMQTWPANGRFQGFNFREFYYFIIDYLEPAKMLDRPRSQRLLDWWSRAVFSDHYRSISDTPASTSDLNMDIIRAHRIATAARSTAGLLAEAAASPIVARLMAAANSTAVAGGSVGATSASTITSATGTTSASSTASASGATSASVTTPTVDAAAATALGNTGTVAGAVFYLIMPPTSKYTPHIGLMGLFEDCPNSLMRLRCRLRLSSQGIQRDIVTSRIANLTTLRNSQFEKLYEAVGEWLVDKDVDLDWD</sequence>
<feature type="region of interest" description="Disordered" evidence="1">
    <location>
        <begin position="74"/>
        <end position="93"/>
    </location>
</feature>
<evidence type="ECO:0000313" key="3">
    <source>
        <dbReference type="Proteomes" id="UP000054144"/>
    </source>
</evidence>
<feature type="compositionally biased region" description="Low complexity" evidence="1">
    <location>
        <begin position="277"/>
        <end position="287"/>
    </location>
</feature>
<keyword evidence="3" id="KW-1185">Reference proteome</keyword>
<dbReference type="Pfam" id="PF20414">
    <property type="entry name" value="DUF6698"/>
    <property type="match status" value="1"/>
</dbReference>
<feature type="region of interest" description="Disordered" evidence="1">
    <location>
        <begin position="258"/>
        <end position="288"/>
    </location>
</feature>
<dbReference type="EMBL" id="KN881647">
    <property type="protein sequence ID" value="KIY51866.1"/>
    <property type="molecule type" value="Genomic_DNA"/>
</dbReference>
<feature type="compositionally biased region" description="Polar residues" evidence="1">
    <location>
        <begin position="258"/>
        <end position="269"/>
    </location>
</feature>